<evidence type="ECO:0000313" key="1">
    <source>
        <dbReference type="EMBL" id="DAD95133.1"/>
    </source>
</evidence>
<accession>A0A8S5NK03</accession>
<organism evidence="1">
    <name type="scientific">Podoviridae sp. ctsNK10</name>
    <dbReference type="NCBI Taxonomy" id="2826582"/>
    <lineage>
        <taxon>Viruses</taxon>
        <taxon>Duplodnaviria</taxon>
        <taxon>Heunggongvirae</taxon>
        <taxon>Uroviricota</taxon>
        <taxon>Caudoviricetes</taxon>
    </lineage>
</organism>
<name>A0A8S5NK03_9CAUD</name>
<sequence length="80" mass="8777">MLLKEDSCLSKLISIMESLIKVYHNYSYIPIMPPPLTLPVSACSAFAYFIAMSNDLIIPLTSFNIAESFLAVSISRSSSA</sequence>
<proteinExistence type="predicted"/>
<protein>
    <submittedName>
        <fullName evidence="1">Uncharacterized protein</fullName>
    </submittedName>
</protein>
<dbReference type="EMBL" id="BK015191">
    <property type="protein sequence ID" value="DAD95133.1"/>
    <property type="molecule type" value="Genomic_DNA"/>
</dbReference>
<reference evidence="1" key="1">
    <citation type="journal article" date="2021" name="Proc. Natl. Acad. Sci. U.S.A.">
        <title>A Catalog of Tens of Thousands of Viruses from Human Metagenomes Reveals Hidden Associations with Chronic Diseases.</title>
        <authorList>
            <person name="Tisza M.J."/>
            <person name="Buck C.B."/>
        </authorList>
    </citation>
    <scope>NUCLEOTIDE SEQUENCE</scope>
    <source>
        <strain evidence="1">CtsNK10</strain>
    </source>
</reference>